<dbReference type="InterPro" id="IPR037524">
    <property type="entry name" value="PA14/GLEYA"/>
</dbReference>
<evidence type="ECO:0000256" key="1">
    <source>
        <dbReference type="ARBA" id="ARBA00004613"/>
    </source>
</evidence>
<sequence length="1121" mass="124393">MIYFIIIFTFLISNINCHNNVNGVFVDPQSTCLSNCGSYSRPYPNILTAVNSLKNENFFSSDNDWDWIFPNDFNFDREVQSFPTIYLKPGLYSGENNKEIVISKSLSIKSLEGKGKTFIDCEGFGGFVNINSVSNFEIDGVTIRKCKRNFGAALNVTDSIVSVSNCDFIGNMASFGGAISSFDSRLIVSNSKFSNNIALENGFSLSTILSEVTLYNTILTCSTGIPKDVYTVSTNYVSDSESKLEQSNIICSGNNNTFIVDFNDKTLCNNSVSCLPPTTTTEEFPNFSKEFTCNNDAYCDPINENCMSCPGVCDVCKIQSWKLESFSEYIVTENDKTVGVVQSLNKPTIENFASEKPCPVSGRISGYFKVPTDGYYTFRVKSENMAAMFNINNQKVIDFYYQQDGPVVSERSYRVSSAHPNFAEVYFFSSSANTRNISLEWKQNNEWVPVDGFFSLNICGDGIFDPEEDDGKKYPCLTDKSKFVRVITPDVDTCGDGICNEVPEKCISDCYNLITPSCPGQAPPYPSYFSSNDTIGTLLNNQYLFSLPGIHHLRHGVNLTTGAQVNTPLFTFSYCDDTTYSIVQDFYRGLVYTVPRELFATSLPQCSYDARSSIYSETREMSSEMAESHGIAASASISGGAMFVKASLEASYSQNESVEKAKKLKSMESGKLIKTEIKCVSSKVHFNEYKFSQGFLKDVSKAVNVSTMVDVIRKYGSYYYKSATLGGTVAQLTVVKSSSMNDMESIDVTKHAEMSFQASLSARVFSVSAGYSNSIDSNVQESVQNDYVANTTRTTVISKGGPPGSFNPSKTGSGDFVYWAQSVDLLPVPVDYQLGLISQIIPPSWTVKNSDITIQKLWEQAEDFILNEQLKAIYPEPEDRYNISRGKSLIITNLNSINENGSGEIKLKLSNIVSGQLTVHIESVNVTNGISKYEVPSFNEILSVESTNMISLTTLLIIDYSFSRVYQFTKSNDNLVPIFQENHISIHFNLVDPLSSNDQVIQFVIYGSKSSYKTTLTTSLFNSNMVKFLLNTNTYIGTINSLSIKLWDNNNPATKNDKIKIISMFIIQSCPSMTKGKDSSGCTPSTLTNQKAEYSHYYFGPNNVEINLISSPQVLLNIIKI</sequence>
<protein>
    <recommendedName>
        <fullName evidence="10">MACPF domain-containing protein</fullName>
    </recommendedName>
</protein>
<keyword evidence="9" id="KW-1185">Reference proteome</keyword>
<gene>
    <name evidence="8" type="ORF">DLAC_03509</name>
</gene>
<dbReference type="GO" id="GO:0005576">
    <property type="term" value="C:extracellular region"/>
    <property type="evidence" value="ECO:0007669"/>
    <property type="project" value="UniProtKB-SubCell"/>
</dbReference>
<evidence type="ECO:0000256" key="4">
    <source>
        <dbReference type="ARBA" id="ARBA00023157"/>
    </source>
</evidence>
<dbReference type="SUPFAM" id="SSF51126">
    <property type="entry name" value="Pectin lyase-like"/>
    <property type="match status" value="1"/>
</dbReference>
<evidence type="ECO:0000259" key="6">
    <source>
        <dbReference type="PROSITE" id="PS51412"/>
    </source>
</evidence>
<evidence type="ECO:0000256" key="2">
    <source>
        <dbReference type="ARBA" id="ARBA00022525"/>
    </source>
</evidence>
<evidence type="ECO:0000313" key="8">
    <source>
        <dbReference type="EMBL" id="KYR00012.1"/>
    </source>
</evidence>
<dbReference type="PROSITE" id="PS51412">
    <property type="entry name" value="MACPF_2"/>
    <property type="match status" value="1"/>
</dbReference>
<dbReference type="SUPFAM" id="SSF56988">
    <property type="entry name" value="Anthrax protective antigen"/>
    <property type="match status" value="1"/>
</dbReference>
<dbReference type="Proteomes" id="UP000076078">
    <property type="component" value="Unassembled WGS sequence"/>
</dbReference>
<feature type="signal peptide" evidence="5">
    <location>
        <begin position="1"/>
        <end position="17"/>
    </location>
</feature>
<organism evidence="8 9">
    <name type="scientific">Tieghemostelium lacteum</name>
    <name type="common">Slime mold</name>
    <name type="synonym">Dictyostelium lacteum</name>
    <dbReference type="NCBI Taxonomy" id="361077"/>
    <lineage>
        <taxon>Eukaryota</taxon>
        <taxon>Amoebozoa</taxon>
        <taxon>Evosea</taxon>
        <taxon>Eumycetozoa</taxon>
        <taxon>Dictyostelia</taxon>
        <taxon>Dictyosteliales</taxon>
        <taxon>Raperosteliaceae</taxon>
        <taxon>Tieghemostelium</taxon>
    </lineage>
</organism>
<proteinExistence type="predicted"/>
<dbReference type="AlphaFoldDB" id="A0A152A190"/>
<evidence type="ECO:0008006" key="10">
    <source>
        <dbReference type="Google" id="ProtNLM"/>
    </source>
</evidence>
<feature type="domain" description="PA14" evidence="7">
    <location>
        <begin position="316"/>
        <end position="474"/>
    </location>
</feature>
<dbReference type="GO" id="GO:0031640">
    <property type="term" value="P:killing of cells of another organism"/>
    <property type="evidence" value="ECO:0007669"/>
    <property type="project" value="UniProtKB-KW"/>
</dbReference>
<dbReference type="PROSITE" id="PS51820">
    <property type="entry name" value="PA14"/>
    <property type="match status" value="1"/>
</dbReference>
<keyword evidence="3" id="KW-0204">Cytolysis</keyword>
<dbReference type="OMA" id="DWIFPND"/>
<dbReference type="Pfam" id="PF07691">
    <property type="entry name" value="PA14"/>
    <property type="match status" value="1"/>
</dbReference>
<evidence type="ECO:0000259" key="7">
    <source>
        <dbReference type="PROSITE" id="PS51820"/>
    </source>
</evidence>
<dbReference type="InterPro" id="IPR020864">
    <property type="entry name" value="MACPF"/>
</dbReference>
<feature type="domain" description="MACPF" evidence="6">
    <location>
        <begin position="536"/>
        <end position="872"/>
    </location>
</feature>
<dbReference type="InterPro" id="IPR011050">
    <property type="entry name" value="Pectin_lyase_fold/virulence"/>
</dbReference>
<dbReference type="PANTHER" id="PTHR45742">
    <property type="entry name" value="COMPLEMENT COMPONENT C6"/>
    <property type="match status" value="1"/>
</dbReference>
<keyword evidence="2" id="KW-0964">Secreted</keyword>
<reference evidence="8 9" key="1">
    <citation type="submission" date="2015-12" db="EMBL/GenBank/DDBJ databases">
        <title>Dictyostelia acquired genes for synthesis and detection of signals that induce cell-type specialization by lateral gene transfer from prokaryotes.</title>
        <authorList>
            <person name="Gloeckner G."/>
            <person name="Schaap P."/>
        </authorList>
    </citation>
    <scope>NUCLEOTIDE SEQUENCE [LARGE SCALE GENOMIC DNA]</scope>
    <source>
        <strain evidence="8 9">TK</strain>
    </source>
</reference>
<dbReference type="OrthoDB" id="21110at2759"/>
<dbReference type="EMBL" id="LODT01000018">
    <property type="protein sequence ID" value="KYR00012.1"/>
    <property type="molecule type" value="Genomic_DNA"/>
</dbReference>
<keyword evidence="5" id="KW-0732">Signal</keyword>
<dbReference type="Pfam" id="PF01823">
    <property type="entry name" value="MACPF"/>
    <property type="match status" value="1"/>
</dbReference>
<dbReference type="InParanoid" id="A0A152A190"/>
<dbReference type="InterPro" id="IPR011658">
    <property type="entry name" value="PA14_dom"/>
</dbReference>
<keyword evidence="4" id="KW-1015">Disulfide bond</keyword>
<evidence type="ECO:0000256" key="3">
    <source>
        <dbReference type="ARBA" id="ARBA00022852"/>
    </source>
</evidence>
<evidence type="ECO:0000313" key="9">
    <source>
        <dbReference type="Proteomes" id="UP000076078"/>
    </source>
</evidence>
<name>A0A152A190_TIELA</name>
<dbReference type="PANTHER" id="PTHR45742:SF8">
    <property type="entry name" value="FLOCCULATION PROTEIN FLO11"/>
    <property type="match status" value="1"/>
</dbReference>
<evidence type="ECO:0000256" key="5">
    <source>
        <dbReference type="SAM" id="SignalP"/>
    </source>
</evidence>
<accession>A0A152A190</accession>
<feature type="chain" id="PRO_5007593489" description="MACPF domain-containing protein" evidence="5">
    <location>
        <begin position="18"/>
        <end position="1121"/>
    </location>
</feature>
<comment type="caution">
    <text evidence="8">The sequence shown here is derived from an EMBL/GenBank/DDBJ whole genome shotgun (WGS) entry which is preliminary data.</text>
</comment>
<comment type="subcellular location">
    <subcellularLocation>
        <location evidence="1">Secreted</location>
    </subcellularLocation>
</comment>